<reference evidence="1" key="1">
    <citation type="submission" date="2020-05" db="EMBL/GenBank/DDBJ databases">
        <title>Large-scale comparative analyses of tick genomes elucidate their genetic diversity and vector capacities.</title>
        <authorList>
            <person name="Jia N."/>
            <person name="Wang J."/>
            <person name="Shi W."/>
            <person name="Du L."/>
            <person name="Sun Y."/>
            <person name="Zhan W."/>
            <person name="Jiang J."/>
            <person name="Wang Q."/>
            <person name="Zhang B."/>
            <person name="Ji P."/>
            <person name="Sakyi L.B."/>
            <person name="Cui X."/>
            <person name="Yuan T."/>
            <person name="Jiang B."/>
            <person name="Yang W."/>
            <person name="Lam T.T.-Y."/>
            <person name="Chang Q."/>
            <person name="Ding S."/>
            <person name="Wang X."/>
            <person name="Zhu J."/>
            <person name="Ruan X."/>
            <person name="Zhao L."/>
            <person name="Wei J."/>
            <person name="Que T."/>
            <person name="Du C."/>
            <person name="Cheng J."/>
            <person name="Dai P."/>
            <person name="Han X."/>
            <person name="Huang E."/>
            <person name="Gao Y."/>
            <person name="Liu J."/>
            <person name="Shao H."/>
            <person name="Ye R."/>
            <person name="Li L."/>
            <person name="Wei W."/>
            <person name="Wang X."/>
            <person name="Wang C."/>
            <person name="Yang T."/>
            <person name="Huo Q."/>
            <person name="Li W."/>
            <person name="Guo W."/>
            <person name="Chen H."/>
            <person name="Zhou L."/>
            <person name="Ni X."/>
            <person name="Tian J."/>
            <person name="Zhou Y."/>
            <person name="Sheng Y."/>
            <person name="Liu T."/>
            <person name="Pan Y."/>
            <person name="Xia L."/>
            <person name="Li J."/>
            <person name="Zhao F."/>
            <person name="Cao W."/>
        </authorList>
    </citation>
    <scope>NUCLEOTIDE SEQUENCE</scope>
    <source>
        <strain evidence="1">Dsil-2018</strain>
    </source>
</reference>
<organism evidence="1 2">
    <name type="scientific">Dermacentor silvarum</name>
    <name type="common">Tick</name>
    <dbReference type="NCBI Taxonomy" id="543639"/>
    <lineage>
        <taxon>Eukaryota</taxon>
        <taxon>Metazoa</taxon>
        <taxon>Ecdysozoa</taxon>
        <taxon>Arthropoda</taxon>
        <taxon>Chelicerata</taxon>
        <taxon>Arachnida</taxon>
        <taxon>Acari</taxon>
        <taxon>Parasitiformes</taxon>
        <taxon>Ixodida</taxon>
        <taxon>Ixodoidea</taxon>
        <taxon>Ixodidae</taxon>
        <taxon>Rhipicephalinae</taxon>
        <taxon>Dermacentor</taxon>
    </lineage>
</organism>
<protein>
    <submittedName>
        <fullName evidence="1">Uncharacterized protein</fullName>
    </submittedName>
</protein>
<gene>
    <name evidence="1" type="ORF">HPB49_006213</name>
</gene>
<evidence type="ECO:0000313" key="1">
    <source>
        <dbReference type="EMBL" id="KAH7932991.1"/>
    </source>
</evidence>
<dbReference type="EMBL" id="CM023478">
    <property type="protein sequence ID" value="KAH7932991.1"/>
    <property type="molecule type" value="Genomic_DNA"/>
</dbReference>
<sequence length="512" mass="56510">MRVPLSICEDPAAKRTCRERTEDPQVPMADGKRRRRQRSHSVFQDDPDVRTFFGEPDPLNDFEAELDAAFSPEVDNQCLEFVIASSIRVSHVTNEDTGRVQADLNTELLFGDTDKIVADAEAFSERIKRRKSRRDGDSTFVSEIDAPKGSKRQRRRPPQGKKSASGVKATSKKEKKSTKDPYSSESAERSTRSGTTRRGYDGMAKAEQDPDTTASEAASTAESAPRAASDDSAKPPEPTNAAASGTGGERQGAAAQCEPGVATPAGESAVRKGSKERAARRKSNRTRGSTAQGFNVTDLAKVLLDVLTAEQQQPQMLPQQQPPVQTRPQPQQQPPCEVCIAAQESSNQCAACSGSGPRRGEAERRGSRCEKCGTPDDDRLVTPGRRGRGRLSRPFRGRRRARGVYYDDEVDEEEEGYDEETFTRRKPRKVYSQSKRGSRGKGRHPSQRPVAIEETASTKVVETREQRQSPYGPWDPRFGYPTDDGDYDAGYGPIDLCEQEVCYPLPDDAFLE</sequence>
<keyword evidence="2" id="KW-1185">Reference proteome</keyword>
<evidence type="ECO:0000313" key="2">
    <source>
        <dbReference type="Proteomes" id="UP000821865"/>
    </source>
</evidence>
<dbReference type="Proteomes" id="UP000821865">
    <property type="component" value="Chromosome 9"/>
</dbReference>
<proteinExistence type="predicted"/>
<accession>A0ACB8C2D7</accession>
<name>A0ACB8C2D7_DERSI</name>
<comment type="caution">
    <text evidence="1">The sequence shown here is derived from an EMBL/GenBank/DDBJ whole genome shotgun (WGS) entry which is preliminary data.</text>
</comment>